<dbReference type="FunCoup" id="Q75J89">
    <property type="interactions" value="161"/>
</dbReference>
<dbReference type="InterPro" id="IPR051251">
    <property type="entry name" value="STK_FNIP-Repeat"/>
</dbReference>
<evidence type="ECO:0000313" key="3">
    <source>
        <dbReference type="EMBL" id="EAL68750.1"/>
    </source>
</evidence>
<dbReference type="KEGG" id="ddi:DDB_G0277387"/>
<name>Q75J89_DICDI</name>
<dbReference type="dictyBase" id="DDB_G0277387"/>
<dbReference type="HOGENOM" id="CLU_029080_0_0_1"/>
<feature type="compositionally biased region" description="Low complexity" evidence="2">
    <location>
        <begin position="283"/>
        <end position="303"/>
    </location>
</feature>
<dbReference type="EMBL" id="AAFI02000019">
    <property type="protein sequence ID" value="EAL68750.1"/>
    <property type="molecule type" value="Genomic_DNA"/>
</dbReference>
<dbReference type="PhylomeDB" id="Q75J89"/>
<dbReference type="GeneID" id="8620999"/>
<dbReference type="PANTHER" id="PTHR32134">
    <property type="entry name" value="FNIP REPEAT-CONTAINING PROTEIN"/>
    <property type="match status" value="1"/>
</dbReference>
<sequence length="761" mass="86153">MDNLIYDFLIKKEYNQQSFLDCILILSINGLYISYDGLLDYCNNFRLIENKTVNKEAISYYGLNYNQYQLLDEFTRLLKLKNKTTDCKNKIINTHNSLNKCCGNNKFDYSILIIIENNNNIINKDYQFNNNNKNSNNNIYNNNNDNNNSIIEEKDLNKIITLKNERINGNDGEITTTTTTTTTSRSSTTIMTTTTTTNGVNDRNYLLFRQVWRNIVIKTQILFHLRLYNIHANKKVFLTPIQLVDYKFKGYLQSMVLNYHDDNDDDADEDSYDSDIDDDDSYSDGGNCSSSSSGSSDIGSSSNSINNGISNSSSSSILSNSSLLELSMIRVNSLPEGLKSIEFEKEYNVIQDRLLPPSISSIRFSYGFNQRIAKGVISDNVISITFGDSFNQSLDGNWLPKQLKHLQFGHKFQQTIKMGQLPSSLTSLILDPRSYKGVIEIGSIPDSVKTLDYKFNSCSNQESISFNPIPKSITRLVFDSEFNQNIKANDISSNYNLTSIHFGEHFNSDIGIKSLPNSIREIKFGRAFDRDIKLCPSSITSIDFGNKFNRPLSMMTQTLTSIDFGSKFNQIIPQGIFIHTKLKSLNFGYHFNQIIPADTLPPTLESLNLGGYNREITVKNDEYDCYGISNKGGFGSNSSSNFCVGGTNNGLREMLKNTTSLKTLTLNYFNRKIEVGDLPNSIESLNLGYHFNQPIGNNVLPKLLKKLFILNSEFNQNISADGCIPFGLQTIYIRNSNMNFINSLNPLFITKYINIIDLSHL</sequence>
<feature type="region of interest" description="Disordered" evidence="2">
    <location>
        <begin position="262"/>
        <end position="303"/>
    </location>
</feature>
<dbReference type="InterPro" id="IPR008615">
    <property type="entry name" value="FNIP"/>
</dbReference>
<protein>
    <recommendedName>
        <fullName evidence="5">FNIP repeat-containing protein</fullName>
    </recommendedName>
</protein>
<dbReference type="Pfam" id="PF05725">
    <property type="entry name" value="FNIP"/>
    <property type="match status" value="6"/>
</dbReference>
<dbReference type="SUPFAM" id="SSF52058">
    <property type="entry name" value="L domain-like"/>
    <property type="match status" value="1"/>
</dbReference>
<dbReference type="RefSeq" id="XP_642677.1">
    <property type="nucleotide sequence ID" value="XM_637585.1"/>
</dbReference>
<evidence type="ECO:0008006" key="5">
    <source>
        <dbReference type="Google" id="ProtNLM"/>
    </source>
</evidence>
<dbReference type="VEuPathDB" id="AmoebaDB:DDB_G0277387"/>
<keyword evidence="1" id="KW-0677">Repeat</keyword>
<evidence type="ECO:0000256" key="2">
    <source>
        <dbReference type="SAM" id="MobiDB-lite"/>
    </source>
</evidence>
<gene>
    <name evidence="3" type="ORF">DDB_G0277387</name>
</gene>
<dbReference type="InParanoid" id="Q75J89"/>
<evidence type="ECO:0000313" key="4">
    <source>
        <dbReference type="Proteomes" id="UP000002195"/>
    </source>
</evidence>
<accession>Q75J89</accession>
<dbReference type="PaxDb" id="44689-DDB0169194"/>
<keyword evidence="4" id="KW-1185">Reference proteome</keyword>
<dbReference type="SMR" id="Q75J89"/>
<dbReference type="AlphaFoldDB" id="Q75J89"/>
<proteinExistence type="predicted"/>
<dbReference type="Proteomes" id="UP000002195">
    <property type="component" value="Unassembled WGS sequence"/>
</dbReference>
<reference evidence="3 4" key="1">
    <citation type="journal article" date="2005" name="Nature">
        <title>The genome of the social amoeba Dictyostelium discoideum.</title>
        <authorList>
            <consortium name="The Dictyostelium discoideum Sequencing Consortium"/>
            <person name="Eichinger L."/>
            <person name="Pachebat J.A."/>
            <person name="Glockner G."/>
            <person name="Rajandream M.A."/>
            <person name="Sucgang R."/>
            <person name="Berriman M."/>
            <person name="Song J."/>
            <person name="Olsen R."/>
            <person name="Szafranski K."/>
            <person name="Xu Q."/>
            <person name="Tunggal B."/>
            <person name="Kummerfeld S."/>
            <person name="Madera M."/>
            <person name="Konfortov B.A."/>
            <person name="Rivero F."/>
            <person name="Bankier A.T."/>
            <person name="Lehmann R."/>
            <person name="Hamlin N."/>
            <person name="Davies R."/>
            <person name="Gaudet P."/>
            <person name="Fey P."/>
            <person name="Pilcher K."/>
            <person name="Chen G."/>
            <person name="Saunders D."/>
            <person name="Sodergren E."/>
            <person name="Davis P."/>
            <person name="Kerhornou A."/>
            <person name="Nie X."/>
            <person name="Hall N."/>
            <person name="Anjard C."/>
            <person name="Hemphill L."/>
            <person name="Bason N."/>
            <person name="Farbrother P."/>
            <person name="Desany B."/>
            <person name="Just E."/>
            <person name="Morio T."/>
            <person name="Rost R."/>
            <person name="Churcher C."/>
            <person name="Cooper J."/>
            <person name="Haydock S."/>
            <person name="van Driessche N."/>
            <person name="Cronin A."/>
            <person name="Goodhead I."/>
            <person name="Muzny D."/>
            <person name="Mourier T."/>
            <person name="Pain A."/>
            <person name="Lu M."/>
            <person name="Harper D."/>
            <person name="Lindsay R."/>
            <person name="Hauser H."/>
            <person name="James K."/>
            <person name="Quiles M."/>
            <person name="Madan Babu M."/>
            <person name="Saito T."/>
            <person name="Buchrieser C."/>
            <person name="Wardroper A."/>
            <person name="Felder M."/>
            <person name="Thangavelu M."/>
            <person name="Johnson D."/>
            <person name="Knights A."/>
            <person name="Loulseged H."/>
            <person name="Mungall K."/>
            <person name="Oliver K."/>
            <person name="Price C."/>
            <person name="Quail M.A."/>
            <person name="Urushihara H."/>
            <person name="Hernandez J."/>
            <person name="Rabbinowitsch E."/>
            <person name="Steffen D."/>
            <person name="Sanders M."/>
            <person name="Ma J."/>
            <person name="Kohara Y."/>
            <person name="Sharp S."/>
            <person name="Simmonds M."/>
            <person name="Spiegler S."/>
            <person name="Tivey A."/>
            <person name="Sugano S."/>
            <person name="White B."/>
            <person name="Walker D."/>
            <person name="Woodward J."/>
            <person name="Winckler T."/>
            <person name="Tanaka Y."/>
            <person name="Shaulsky G."/>
            <person name="Schleicher M."/>
            <person name="Weinstock G."/>
            <person name="Rosenthal A."/>
            <person name="Cox E.C."/>
            <person name="Chisholm R.L."/>
            <person name="Gibbs R."/>
            <person name="Loomis W.F."/>
            <person name="Platzer M."/>
            <person name="Kay R.R."/>
            <person name="Williams J."/>
            <person name="Dear P.H."/>
            <person name="Noegel A.A."/>
            <person name="Barrell B."/>
            <person name="Kuspa A."/>
        </authorList>
    </citation>
    <scope>NUCLEOTIDE SEQUENCE [LARGE SCALE GENOMIC DNA]</scope>
    <source>
        <strain evidence="3 4">AX4</strain>
    </source>
</reference>
<dbReference type="PANTHER" id="PTHR32134:SF92">
    <property type="entry name" value="FNIP REPEAT-CONTAINING PROTEIN"/>
    <property type="match status" value="1"/>
</dbReference>
<comment type="caution">
    <text evidence="3">The sequence shown here is derived from an EMBL/GenBank/DDBJ whole genome shotgun (WGS) entry which is preliminary data.</text>
</comment>
<organism evidence="3 4">
    <name type="scientific">Dictyostelium discoideum</name>
    <name type="common">Social amoeba</name>
    <dbReference type="NCBI Taxonomy" id="44689"/>
    <lineage>
        <taxon>Eukaryota</taxon>
        <taxon>Amoebozoa</taxon>
        <taxon>Evosea</taxon>
        <taxon>Eumycetozoa</taxon>
        <taxon>Dictyostelia</taxon>
        <taxon>Dictyosteliales</taxon>
        <taxon>Dictyosteliaceae</taxon>
        <taxon>Dictyostelium</taxon>
    </lineage>
</organism>
<accession>Q54ZQ9</accession>
<dbReference type="eggNOG" id="ENOG502SFQ3">
    <property type="taxonomic scope" value="Eukaryota"/>
</dbReference>
<feature type="compositionally biased region" description="Acidic residues" evidence="2">
    <location>
        <begin position="262"/>
        <end position="282"/>
    </location>
</feature>
<evidence type="ECO:0000256" key="1">
    <source>
        <dbReference type="ARBA" id="ARBA00022737"/>
    </source>
</evidence>